<dbReference type="PRINTS" id="PR00738">
    <property type="entry name" value="GLHYDRLASE20"/>
</dbReference>
<dbReference type="EC" id="3.2.1.52" evidence="7"/>
<evidence type="ECO:0000256" key="9">
    <source>
        <dbReference type="PIRSR" id="PIRSR001093-2"/>
    </source>
</evidence>
<name>A0AAR5Q2E1_DENPD</name>
<comment type="similarity">
    <text evidence="2 7">Belongs to the glycosyl hydrolase 20 family.</text>
</comment>
<dbReference type="PIRSF" id="PIRSF001093">
    <property type="entry name" value="B-hxosamndse_ab_euk"/>
    <property type="match status" value="1"/>
</dbReference>
<proteinExistence type="inferred from homology"/>
<dbReference type="AlphaFoldDB" id="A0AAR5Q2E1"/>
<evidence type="ECO:0000256" key="4">
    <source>
        <dbReference type="ARBA" id="ARBA00022801"/>
    </source>
</evidence>
<dbReference type="PANTHER" id="PTHR22600:SF21">
    <property type="entry name" value="BETA-HEXOSAMINIDASE A"/>
    <property type="match status" value="1"/>
</dbReference>
<evidence type="ECO:0000256" key="2">
    <source>
        <dbReference type="ARBA" id="ARBA00006285"/>
    </source>
</evidence>
<keyword evidence="13" id="KW-1185">Reference proteome</keyword>
<evidence type="ECO:0000256" key="8">
    <source>
        <dbReference type="PIRSR" id="PIRSR001093-1"/>
    </source>
</evidence>
<dbReference type="InterPro" id="IPR029019">
    <property type="entry name" value="HEX_eukaryotic_N"/>
</dbReference>
<dbReference type="Gene3D" id="3.20.20.80">
    <property type="entry name" value="Glycosidases"/>
    <property type="match status" value="1"/>
</dbReference>
<evidence type="ECO:0000256" key="3">
    <source>
        <dbReference type="ARBA" id="ARBA00022729"/>
    </source>
</evidence>
<keyword evidence="3" id="KW-0732">Signal</keyword>
<feature type="disulfide bond" evidence="9">
    <location>
        <begin position="115"/>
        <end position="165"/>
    </location>
</feature>
<dbReference type="Proteomes" id="UP000019118">
    <property type="component" value="Unassembled WGS sequence"/>
</dbReference>
<keyword evidence="5" id="KW-0325">Glycoprotein</keyword>
<dbReference type="Pfam" id="PF00728">
    <property type="entry name" value="Glyco_hydro_20"/>
    <property type="match status" value="1"/>
</dbReference>
<dbReference type="InterPro" id="IPR015883">
    <property type="entry name" value="Glyco_hydro_20_cat"/>
</dbReference>
<keyword evidence="6 7" id="KW-0326">Glycosidase</keyword>
<evidence type="ECO:0000259" key="10">
    <source>
        <dbReference type="Pfam" id="PF00728"/>
    </source>
</evidence>
<protein>
    <recommendedName>
        <fullName evidence="7">Beta-hexosaminidase</fullName>
        <ecNumber evidence="7">3.2.1.52</ecNumber>
    </recommendedName>
</protein>
<sequence>MSGSWCFKHQKNHVFLKISPRMCDKHSTPLSCILASSNRLVQVVQHTTKTVKMEKLRLASIFLCLCSVSTYAGRAGPAILASKGAIWPKPQLQNVSEDYFVLLPRAFAFKASNSCSFLTSALERYWDLLQQNSARLNQKLAKFSEQTGGFLGYLGELEVNLRGACVDDEYPSLSMDESYQLWITASRAELQSETIWGVLRALETFSQLIYLGEDGLTLRLNATTIQDFPRFKHRGLLLDTSRHFLPLESILQTLDALAYNKMNVFHWHIVDDESFPYVSQRFPELSRLGAYNPHTKVYTPENIQTVIEYARLRGIRVLPEFDTPGHTSSWGLAHPELLTPCDQLKTSGPMDPSREETFEFLQSLFSELRGVFKDEFIHLGGDEVDFSCWRQSENISNLMKDLNISSYEGVESYYVQKVVDMAEGLDYKQIVWEEVFSNGVHLGNHTLVHVWKSWTDTIREVTSAGKQALLSACWYLDQLASGGDWTDFYLCDPMDFDGTPEQQERVLGGEACMWGEVVNEYNIISRTWPRASATAEKLWSAPSGTYKLDEPSSRLEEHTCRMNRRGIGAQPPNGAGFCD</sequence>
<evidence type="ECO:0000256" key="1">
    <source>
        <dbReference type="ARBA" id="ARBA00001231"/>
    </source>
</evidence>
<dbReference type="GeneID" id="109542573"/>
<evidence type="ECO:0000313" key="13">
    <source>
        <dbReference type="Proteomes" id="UP000019118"/>
    </source>
</evidence>
<evidence type="ECO:0000259" key="11">
    <source>
        <dbReference type="Pfam" id="PF14845"/>
    </source>
</evidence>
<dbReference type="SUPFAM" id="SSF51445">
    <property type="entry name" value="(Trans)glycosidases"/>
    <property type="match status" value="1"/>
</dbReference>
<feature type="domain" description="Glycoside hydrolase family 20 catalytic" evidence="10">
    <location>
        <begin position="231"/>
        <end position="541"/>
    </location>
</feature>
<dbReference type="CDD" id="cd06562">
    <property type="entry name" value="GH20_HexA_HexB-like"/>
    <property type="match status" value="1"/>
</dbReference>
<feature type="disulfide bond" evidence="9">
    <location>
        <begin position="341"/>
        <end position="388"/>
    </location>
</feature>
<organism evidence="12 13">
    <name type="scientific">Dendroctonus ponderosae</name>
    <name type="common">Mountain pine beetle</name>
    <dbReference type="NCBI Taxonomy" id="77166"/>
    <lineage>
        <taxon>Eukaryota</taxon>
        <taxon>Metazoa</taxon>
        <taxon>Ecdysozoa</taxon>
        <taxon>Arthropoda</taxon>
        <taxon>Hexapoda</taxon>
        <taxon>Insecta</taxon>
        <taxon>Pterygota</taxon>
        <taxon>Neoptera</taxon>
        <taxon>Endopterygota</taxon>
        <taxon>Coleoptera</taxon>
        <taxon>Polyphaga</taxon>
        <taxon>Cucujiformia</taxon>
        <taxon>Curculionidae</taxon>
        <taxon>Scolytinae</taxon>
        <taxon>Dendroctonus</taxon>
    </lineage>
</organism>
<keyword evidence="4 7" id="KW-0378">Hydrolase</keyword>
<dbReference type="GO" id="GO:0006689">
    <property type="term" value="P:ganglioside catabolic process"/>
    <property type="evidence" value="ECO:0007669"/>
    <property type="project" value="TreeGrafter"/>
</dbReference>
<dbReference type="GO" id="GO:0005975">
    <property type="term" value="P:carbohydrate metabolic process"/>
    <property type="evidence" value="ECO:0007669"/>
    <property type="project" value="InterPro"/>
</dbReference>
<feature type="active site" description="Proton donor" evidence="8">
    <location>
        <position position="383"/>
    </location>
</feature>
<evidence type="ECO:0000256" key="5">
    <source>
        <dbReference type="ARBA" id="ARBA00023180"/>
    </source>
</evidence>
<dbReference type="EnsemblMetazoa" id="XM_019911849.1">
    <property type="protein sequence ID" value="XP_019767408.1"/>
    <property type="gene ID" value="LOC109542573"/>
</dbReference>
<dbReference type="Pfam" id="PF14845">
    <property type="entry name" value="Glycohydro_20b2"/>
    <property type="match status" value="1"/>
</dbReference>
<dbReference type="GO" id="GO:0030203">
    <property type="term" value="P:glycosaminoglycan metabolic process"/>
    <property type="evidence" value="ECO:0007669"/>
    <property type="project" value="TreeGrafter"/>
</dbReference>
<dbReference type="PANTHER" id="PTHR22600">
    <property type="entry name" value="BETA-HEXOSAMINIDASE"/>
    <property type="match status" value="1"/>
</dbReference>
<dbReference type="GO" id="GO:0016020">
    <property type="term" value="C:membrane"/>
    <property type="evidence" value="ECO:0007669"/>
    <property type="project" value="TreeGrafter"/>
</dbReference>
<dbReference type="InterPro" id="IPR025705">
    <property type="entry name" value="Beta_hexosaminidase_sua/sub"/>
</dbReference>
<dbReference type="Gene3D" id="3.30.379.10">
    <property type="entry name" value="Chitobiase/beta-hexosaminidase domain 2-like"/>
    <property type="match status" value="1"/>
</dbReference>
<dbReference type="SUPFAM" id="SSF55545">
    <property type="entry name" value="beta-N-acetylhexosaminidase-like domain"/>
    <property type="match status" value="1"/>
</dbReference>
<feature type="disulfide bond" evidence="9">
    <location>
        <begin position="560"/>
        <end position="578"/>
    </location>
</feature>
<evidence type="ECO:0000256" key="7">
    <source>
        <dbReference type="PIRNR" id="PIRNR001093"/>
    </source>
</evidence>
<reference evidence="12" key="2">
    <citation type="submission" date="2024-08" db="UniProtKB">
        <authorList>
            <consortium name="EnsemblMetazoa"/>
        </authorList>
    </citation>
    <scope>IDENTIFICATION</scope>
</reference>
<keyword evidence="9" id="KW-1015">Disulfide bond</keyword>
<feature type="domain" description="Beta-hexosaminidase eukaryotic type N-terminal" evidence="11">
    <location>
        <begin position="86"/>
        <end position="208"/>
    </location>
</feature>
<evidence type="ECO:0000256" key="6">
    <source>
        <dbReference type="ARBA" id="ARBA00023295"/>
    </source>
</evidence>
<dbReference type="InterPro" id="IPR029018">
    <property type="entry name" value="Hex-like_dom2"/>
</dbReference>
<reference evidence="13" key="1">
    <citation type="journal article" date="2013" name="Genome Biol.">
        <title>Draft genome of the mountain pine beetle, Dendroctonus ponderosae Hopkins, a major forest pest.</title>
        <authorList>
            <person name="Keeling C.I."/>
            <person name="Yuen M.M."/>
            <person name="Liao N.Y."/>
            <person name="Docking T.R."/>
            <person name="Chan S.K."/>
            <person name="Taylor G.A."/>
            <person name="Palmquist D.L."/>
            <person name="Jackman S.D."/>
            <person name="Nguyen A."/>
            <person name="Li M."/>
            <person name="Henderson H."/>
            <person name="Janes J.K."/>
            <person name="Zhao Y."/>
            <person name="Pandoh P."/>
            <person name="Moore R."/>
            <person name="Sperling F.A."/>
            <person name="Huber D.P."/>
            <person name="Birol I."/>
            <person name="Jones S.J."/>
            <person name="Bohlmann J."/>
        </authorList>
    </citation>
    <scope>NUCLEOTIDE SEQUENCE</scope>
</reference>
<comment type="catalytic activity">
    <reaction evidence="1 7">
        <text>Hydrolysis of terminal non-reducing N-acetyl-D-hexosamine residues in N-acetyl-beta-D-hexosaminides.</text>
        <dbReference type="EC" id="3.2.1.52"/>
    </reaction>
</comment>
<evidence type="ECO:0000313" key="12">
    <source>
        <dbReference type="EnsemblMetazoa" id="XP_019767408.1"/>
    </source>
</evidence>
<accession>A0AAR5Q2E1</accession>
<dbReference type="FunFam" id="3.20.20.80:FF:000063">
    <property type="entry name" value="Beta-hexosaminidase"/>
    <property type="match status" value="1"/>
</dbReference>
<dbReference type="GO" id="GO:0004563">
    <property type="term" value="F:beta-N-acetylhexosaminidase activity"/>
    <property type="evidence" value="ECO:0007669"/>
    <property type="project" value="UniProtKB-EC"/>
</dbReference>
<dbReference type="GO" id="GO:0005764">
    <property type="term" value="C:lysosome"/>
    <property type="evidence" value="ECO:0007669"/>
    <property type="project" value="TreeGrafter"/>
</dbReference>
<dbReference type="KEGG" id="dpa:109542573"/>
<dbReference type="InterPro" id="IPR017853">
    <property type="entry name" value="GH"/>
</dbReference>